<evidence type="ECO:0000313" key="2">
    <source>
        <dbReference type="EMBL" id="BBA34264.1"/>
    </source>
</evidence>
<accession>A0A250KRX4</accession>
<reference evidence="2 3" key="1">
    <citation type="submission" date="2016-12" db="EMBL/GenBank/DDBJ databases">
        <title>Genome sequencing of Methylocaldum marinum.</title>
        <authorList>
            <person name="Takeuchi M."/>
            <person name="Kamagata Y."/>
            <person name="Hiraoka S."/>
            <person name="Oshima K."/>
            <person name="Hattori M."/>
            <person name="Iwasaki W."/>
        </authorList>
    </citation>
    <scope>NUCLEOTIDE SEQUENCE [LARGE SCALE GENOMIC DNA]</scope>
    <source>
        <strain evidence="2 3">S8</strain>
    </source>
</reference>
<name>A0A250KRX4_9GAMM</name>
<keyword evidence="3" id="KW-1185">Reference proteome</keyword>
<keyword evidence="1" id="KW-0732">Signal</keyword>
<proteinExistence type="predicted"/>
<organism evidence="2 3">
    <name type="scientific">Methylocaldum marinum</name>
    <dbReference type="NCBI Taxonomy" id="1432792"/>
    <lineage>
        <taxon>Bacteria</taxon>
        <taxon>Pseudomonadati</taxon>
        <taxon>Pseudomonadota</taxon>
        <taxon>Gammaproteobacteria</taxon>
        <taxon>Methylococcales</taxon>
        <taxon>Methylococcaceae</taxon>
        <taxon>Methylocaldum</taxon>
    </lineage>
</organism>
<dbReference type="AlphaFoldDB" id="A0A250KRX4"/>
<evidence type="ECO:0000313" key="3">
    <source>
        <dbReference type="Proteomes" id="UP000266313"/>
    </source>
</evidence>
<evidence type="ECO:0000256" key="1">
    <source>
        <dbReference type="SAM" id="SignalP"/>
    </source>
</evidence>
<dbReference type="RefSeq" id="WP_232020603.1">
    <property type="nucleotide sequence ID" value="NZ_AP017928.1"/>
</dbReference>
<dbReference type="InterPro" id="IPR007298">
    <property type="entry name" value="Cu-R_lipoprotein_NlpE"/>
</dbReference>
<evidence type="ECO:0008006" key="4">
    <source>
        <dbReference type="Google" id="ProtNLM"/>
    </source>
</evidence>
<dbReference type="Gene3D" id="2.40.128.640">
    <property type="match status" value="1"/>
</dbReference>
<feature type="signal peptide" evidence="1">
    <location>
        <begin position="1"/>
        <end position="22"/>
    </location>
</feature>
<feature type="chain" id="PRO_5012806604" description="Lipoprotein" evidence="1">
    <location>
        <begin position="23"/>
        <end position="171"/>
    </location>
</feature>
<protein>
    <recommendedName>
        <fullName evidence="4">Lipoprotein</fullName>
    </recommendedName>
</protein>
<dbReference type="KEGG" id="mmai:sS8_2312"/>
<gene>
    <name evidence="2" type="ORF">sS8_2312</name>
</gene>
<dbReference type="Pfam" id="PF04170">
    <property type="entry name" value="NlpE"/>
    <property type="match status" value="1"/>
</dbReference>
<dbReference type="Proteomes" id="UP000266313">
    <property type="component" value="Chromosome"/>
</dbReference>
<sequence length="171" mass="19428">MTKKVLFIFFGALLSSLNTAWAESDKEIQEKALKAREQRQLGAMDHSAHARSEAANQFRGVFYGYLPCHEEKCNGLKMTLSLNAKNNYLLVVQPAKPQNRESFEKGKYEWDDAKGMVVLTPRKDAPQRRLAIKDEGTLLYLSSDGAPMPGDQDRYLLQRSDKAGNREMHIH</sequence>
<dbReference type="EMBL" id="AP017928">
    <property type="protein sequence ID" value="BBA34264.1"/>
    <property type="molecule type" value="Genomic_DNA"/>
</dbReference>